<dbReference type="EMBL" id="LQYV01000109">
    <property type="protein sequence ID" value="KYD23998.1"/>
    <property type="molecule type" value="Genomic_DNA"/>
</dbReference>
<accession>A0A150MHS8</accession>
<proteinExistence type="predicted"/>
<protein>
    <submittedName>
        <fullName evidence="2">Uncharacterized protein</fullName>
    </submittedName>
</protein>
<feature type="compositionally biased region" description="Basic residues" evidence="1">
    <location>
        <begin position="24"/>
        <end position="33"/>
    </location>
</feature>
<evidence type="ECO:0000313" key="3">
    <source>
        <dbReference type="Proteomes" id="UP000075424"/>
    </source>
</evidence>
<feature type="region of interest" description="Disordered" evidence="1">
    <location>
        <begin position="1"/>
        <end position="66"/>
    </location>
</feature>
<dbReference type="PATRIC" id="fig|1422.18.peg.749"/>
<sequence>MFAENGSLASSSLSERRAYYSRPHGGKGGKTVKKKLEQAVEYANKTNPSSKANNQPSTSKKEKTKF</sequence>
<comment type="caution">
    <text evidence="2">The sequence shown here is derived from an EMBL/GenBank/DDBJ whole genome shotgun (WGS) entry which is preliminary data.</text>
</comment>
<dbReference type="AlphaFoldDB" id="A0A150MHS8"/>
<evidence type="ECO:0000313" key="2">
    <source>
        <dbReference type="EMBL" id="KYD23998.1"/>
    </source>
</evidence>
<evidence type="ECO:0000256" key="1">
    <source>
        <dbReference type="SAM" id="MobiDB-lite"/>
    </source>
</evidence>
<name>A0A150MHS8_GEOSE</name>
<gene>
    <name evidence="2" type="ORF">B4109_1377</name>
</gene>
<dbReference type="Proteomes" id="UP000075424">
    <property type="component" value="Unassembled WGS sequence"/>
</dbReference>
<feature type="compositionally biased region" description="Polar residues" evidence="1">
    <location>
        <begin position="44"/>
        <end position="58"/>
    </location>
</feature>
<reference evidence="2 3" key="1">
    <citation type="submission" date="2016-01" db="EMBL/GenBank/DDBJ databases">
        <title>Draft Genome Sequences of Seven Thermophilic Sporeformers Isolated from Foods.</title>
        <authorList>
            <person name="Berendsen E.M."/>
            <person name="Wells-Bennik M.H."/>
            <person name="Krawcyk A.O."/>
            <person name="De Jong A."/>
            <person name="Holsappel S."/>
            <person name="Eijlander R.T."/>
            <person name="Kuipers O.P."/>
        </authorList>
    </citation>
    <scope>NUCLEOTIDE SEQUENCE [LARGE SCALE GENOMIC DNA]</scope>
    <source>
        <strain evidence="2 3">B4109</strain>
    </source>
</reference>
<organism evidence="2 3">
    <name type="scientific">Geobacillus stearothermophilus</name>
    <name type="common">Bacillus stearothermophilus</name>
    <dbReference type="NCBI Taxonomy" id="1422"/>
    <lineage>
        <taxon>Bacteria</taxon>
        <taxon>Bacillati</taxon>
        <taxon>Bacillota</taxon>
        <taxon>Bacilli</taxon>
        <taxon>Bacillales</taxon>
        <taxon>Anoxybacillaceae</taxon>
        <taxon>Geobacillus</taxon>
    </lineage>
</organism>